<dbReference type="GO" id="GO:0030272">
    <property type="term" value="F:5-formyltetrahydrofolate cyclo-ligase activity"/>
    <property type="evidence" value="ECO:0007669"/>
    <property type="project" value="UniProtKB-EC"/>
</dbReference>
<dbReference type="RefSeq" id="WP_154075264.1">
    <property type="nucleotide sequence ID" value="NZ_CP045929.1"/>
</dbReference>
<gene>
    <name evidence="6" type="ORF">GIY23_02975</name>
</gene>
<organism evidence="6 7">
    <name type="scientific">Allosaccharopolyspora coralli</name>
    <dbReference type="NCBI Taxonomy" id="2665642"/>
    <lineage>
        <taxon>Bacteria</taxon>
        <taxon>Bacillati</taxon>
        <taxon>Actinomycetota</taxon>
        <taxon>Actinomycetes</taxon>
        <taxon>Pseudonocardiales</taxon>
        <taxon>Pseudonocardiaceae</taxon>
        <taxon>Allosaccharopolyspora</taxon>
    </lineage>
</organism>
<dbReference type="PANTHER" id="PTHR23407:SF1">
    <property type="entry name" value="5-FORMYLTETRAHYDROFOLATE CYCLO-LIGASE"/>
    <property type="match status" value="1"/>
</dbReference>
<dbReference type="KEGG" id="sace:GIY23_02975"/>
<dbReference type="PIRSF" id="PIRSF006806">
    <property type="entry name" value="FTHF_cligase"/>
    <property type="match status" value="1"/>
</dbReference>
<feature type="binding site" evidence="4">
    <location>
        <begin position="140"/>
        <end position="148"/>
    </location>
    <ligand>
        <name>ATP</name>
        <dbReference type="ChEBI" id="CHEBI:30616"/>
    </ligand>
</feature>
<dbReference type="Gene3D" id="3.40.50.10420">
    <property type="entry name" value="NagB/RpiA/CoA transferase-like"/>
    <property type="match status" value="1"/>
</dbReference>
<dbReference type="NCBIfam" id="TIGR02727">
    <property type="entry name" value="MTHFS_bact"/>
    <property type="match status" value="1"/>
</dbReference>
<evidence type="ECO:0000313" key="6">
    <source>
        <dbReference type="EMBL" id="QGK68655.1"/>
    </source>
</evidence>
<evidence type="ECO:0000256" key="2">
    <source>
        <dbReference type="ARBA" id="ARBA00022741"/>
    </source>
</evidence>
<dbReference type="SUPFAM" id="SSF100950">
    <property type="entry name" value="NagB/RpiA/CoA transferase-like"/>
    <property type="match status" value="1"/>
</dbReference>
<comment type="catalytic activity">
    <reaction evidence="5">
        <text>(6S)-5-formyl-5,6,7,8-tetrahydrofolate + ATP = (6R)-5,10-methenyltetrahydrofolate + ADP + phosphate</text>
        <dbReference type="Rhea" id="RHEA:10488"/>
        <dbReference type="ChEBI" id="CHEBI:30616"/>
        <dbReference type="ChEBI" id="CHEBI:43474"/>
        <dbReference type="ChEBI" id="CHEBI:57455"/>
        <dbReference type="ChEBI" id="CHEBI:57457"/>
        <dbReference type="ChEBI" id="CHEBI:456216"/>
        <dbReference type="EC" id="6.3.3.2"/>
    </reaction>
</comment>
<sequence length="198" mass="21421">MTRPAHSPLSKQQWRETLTRDRATVPAERRALQASALTRLALEVVARTGARAVCCYVPVGDEPGELALLDRLHETGVEVLLPVVVGRGPLEWARYTGPDSLERAAFGLLEPSGERLGAEAVGRAEVVFVPALAVDRHGIRLGKGAGYYDRSLGAARREVELVAVVGDTEFVEALPGEEHDVRMTAVMTPERGVVRLPV</sequence>
<dbReference type="GO" id="GO:0009396">
    <property type="term" value="P:folic acid-containing compound biosynthetic process"/>
    <property type="evidence" value="ECO:0007669"/>
    <property type="project" value="TreeGrafter"/>
</dbReference>
<evidence type="ECO:0000256" key="4">
    <source>
        <dbReference type="PIRSR" id="PIRSR006806-1"/>
    </source>
</evidence>
<feature type="binding site" evidence="4">
    <location>
        <position position="57"/>
    </location>
    <ligand>
        <name>substrate</name>
    </ligand>
</feature>
<dbReference type="AlphaFoldDB" id="A0A5Q3QB07"/>
<keyword evidence="3 4" id="KW-0067">ATP-binding</keyword>
<dbReference type="Proteomes" id="UP000371041">
    <property type="component" value="Chromosome"/>
</dbReference>
<dbReference type="PANTHER" id="PTHR23407">
    <property type="entry name" value="ATPASE INHIBITOR/5-FORMYLTETRAHYDROFOLATE CYCLO-LIGASE"/>
    <property type="match status" value="1"/>
</dbReference>
<dbReference type="InterPro" id="IPR002698">
    <property type="entry name" value="FTHF_cligase"/>
</dbReference>
<name>A0A5Q3QB07_9PSEU</name>
<evidence type="ECO:0000256" key="5">
    <source>
        <dbReference type="RuleBase" id="RU361279"/>
    </source>
</evidence>
<feature type="binding site" evidence="4">
    <location>
        <position position="62"/>
    </location>
    <ligand>
        <name>substrate</name>
    </ligand>
</feature>
<dbReference type="InterPro" id="IPR024185">
    <property type="entry name" value="FTHF_cligase-like_sf"/>
</dbReference>
<dbReference type="EMBL" id="CP045929">
    <property type="protein sequence ID" value="QGK68655.1"/>
    <property type="molecule type" value="Genomic_DNA"/>
</dbReference>
<protein>
    <recommendedName>
        <fullName evidence="5">5-formyltetrahydrofolate cyclo-ligase</fullName>
        <ecNumber evidence="5">6.3.3.2</ecNumber>
    </recommendedName>
</protein>
<evidence type="ECO:0000256" key="1">
    <source>
        <dbReference type="ARBA" id="ARBA00010638"/>
    </source>
</evidence>
<evidence type="ECO:0000313" key="7">
    <source>
        <dbReference type="Proteomes" id="UP000371041"/>
    </source>
</evidence>
<dbReference type="GO" id="GO:0005524">
    <property type="term" value="F:ATP binding"/>
    <property type="evidence" value="ECO:0007669"/>
    <property type="project" value="UniProtKB-KW"/>
</dbReference>
<dbReference type="GO" id="GO:0035999">
    <property type="term" value="P:tetrahydrofolate interconversion"/>
    <property type="evidence" value="ECO:0007669"/>
    <property type="project" value="TreeGrafter"/>
</dbReference>
<comment type="cofactor">
    <cofactor evidence="5">
        <name>Mg(2+)</name>
        <dbReference type="ChEBI" id="CHEBI:18420"/>
    </cofactor>
</comment>
<comment type="similarity">
    <text evidence="1 5">Belongs to the 5-formyltetrahydrofolate cyclo-ligase family.</text>
</comment>
<keyword evidence="5" id="KW-0460">Magnesium</keyword>
<keyword evidence="2 4" id="KW-0547">Nucleotide-binding</keyword>
<proteinExistence type="inferred from homology"/>
<dbReference type="EC" id="6.3.3.2" evidence="5"/>
<keyword evidence="6" id="KW-0436">Ligase</keyword>
<keyword evidence="5" id="KW-0479">Metal-binding</keyword>
<keyword evidence="7" id="KW-1185">Reference proteome</keyword>
<dbReference type="Pfam" id="PF01812">
    <property type="entry name" value="5-FTHF_cyc-lig"/>
    <property type="match status" value="1"/>
</dbReference>
<feature type="binding site" evidence="4">
    <location>
        <begin position="11"/>
        <end position="15"/>
    </location>
    <ligand>
        <name>ATP</name>
        <dbReference type="ChEBI" id="CHEBI:30616"/>
    </ligand>
</feature>
<reference evidence="7" key="1">
    <citation type="submission" date="2019-11" db="EMBL/GenBank/DDBJ databases">
        <title>The complete genome sequence of Saccharopolyspora sp. E2A.</title>
        <authorList>
            <person name="Zhang G."/>
        </authorList>
    </citation>
    <scope>NUCLEOTIDE SEQUENCE [LARGE SCALE GENOMIC DNA]</scope>
    <source>
        <strain evidence="7">E2A</strain>
    </source>
</reference>
<accession>A0A5Q3QB07</accession>
<dbReference type="InterPro" id="IPR037171">
    <property type="entry name" value="NagB/RpiA_transferase-like"/>
</dbReference>
<dbReference type="GO" id="GO:0046872">
    <property type="term" value="F:metal ion binding"/>
    <property type="evidence" value="ECO:0007669"/>
    <property type="project" value="UniProtKB-KW"/>
</dbReference>
<evidence type="ECO:0000256" key="3">
    <source>
        <dbReference type="ARBA" id="ARBA00022840"/>
    </source>
</evidence>